<dbReference type="Pfam" id="PF13459">
    <property type="entry name" value="Fer4_15"/>
    <property type="match status" value="1"/>
</dbReference>
<dbReference type="PROSITE" id="PS51379">
    <property type="entry name" value="4FE4S_FER_2"/>
    <property type="match status" value="1"/>
</dbReference>
<evidence type="ECO:0000256" key="5">
    <source>
        <dbReference type="ARBA" id="ARBA00023004"/>
    </source>
</evidence>
<dbReference type="GO" id="GO:0009055">
    <property type="term" value="F:electron transfer activity"/>
    <property type="evidence" value="ECO:0007669"/>
    <property type="project" value="UniProtKB-UniRule"/>
</dbReference>
<evidence type="ECO:0000313" key="10">
    <source>
        <dbReference type="EMBL" id="OXR47043.1"/>
    </source>
</evidence>
<dbReference type="GO" id="GO:0051538">
    <property type="term" value="F:3 iron, 4 sulfur cluster binding"/>
    <property type="evidence" value="ECO:0007669"/>
    <property type="project" value="UniProtKB-KW"/>
</dbReference>
<comment type="function">
    <text evidence="8">Ferredoxins are iron-sulfur proteins that transfer electrons in a wide variety of metabolic reactions.</text>
</comment>
<evidence type="ECO:0000313" key="11">
    <source>
        <dbReference type="Proteomes" id="UP000215506"/>
    </source>
</evidence>
<evidence type="ECO:0000256" key="4">
    <source>
        <dbReference type="ARBA" id="ARBA00022982"/>
    </source>
</evidence>
<evidence type="ECO:0000256" key="8">
    <source>
        <dbReference type="RuleBase" id="RU368020"/>
    </source>
</evidence>
<gene>
    <name evidence="10" type="ORF">B7C42_00162</name>
</gene>
<dbReference type="InterPro" id="IPR017896">
    <property type="entry name" value="4Fe4S_Fe-S-bd"/>
</dbReference>
<dbReference type="EMBL" id="NGAF01000001">
    <property type="protein sequence ID" value="OXR47043.1"/>
    <property type="molecule type" value="Genomic_DNA"/>
</dbReference>
<dbReference type="Proteomes" id="UP000215506">
    <property type="component" value="Unassembled WGS sequence"/>
</dbReference>
<accession>A0A231HDL5</accession>
<keyword evidence="6 8" id="KW-0411">Iron-sulfur</keyword>
<evidence type="ECO:0000256" key="3">
    <source>
        <dbReference type="ARBA" id="ARBA00022723"/>
    </source>
</evidence>
<dbReference type="PANTHER" id="PTHR36923">
    <property type="entry name" value="FERREDOXIN"/>
    <property type="match status" value="1"/>
</dbReference>
<keyword evidence="4 8" id="KW-0249">Electron transport</keyword>
<proteinExistence type="predicted"/>
<dbReference type="GO" id="GO:0005506">
    <property type="term" value="F:iron ion binding"/>
    <property type="evidence" value="ECO:0007669"/>
    <property type="project" value="UniProtKB-UniRule"/>
</dbReference>
<name>A0A231HDL5_9NOCA</name>
<evidence type="ECO:0000256" key="6">
    <source>
        <dbReference type="ARBA" id="ARBA00023014"/>
    </source>
</evidence>
<dbReference type="Gene3D" id="3.30.70.20">
    <property type="match status" value="1"/>
</dbReference>
<keyword evidence="5 8" id="KW-0408">Iron</keyword>
<dbReference type="RefSeq" id="WP_039776964.1">
    <property type="nucleotide sequence ID" value="NZ_JAAXOR010000003.1"/>
</dbReference>
<keyword evidence="11" id="KW-1185">Reference proteome</keyword>
<organism evidence="10 11">
    <name type="scientific">Nocardia cerradoensis</name>
    <dbReference type="NCBI Taxonomy" id="85688"/>
    <lineage>
        <taxon>Bacteria</taxon>
        <taxon>Bacillati</taxon>
        <taxon>Actinomycetota</taxon>
        <taxon>Actinomycetes</taxon>
        <taxon>Mycobacteriales</taxon>
        <taxon>Nocardiaceae</taxon>
        <taxon>Nocardia</taxon>
    </lineage>
</organism>
<keyword evidence="7" id="KW-0003">3Fe-4S</keyword>
<evidence type="ECO:0000259" key="9">
    <source>
        <dbReference type="PROSITE" id="PS51379"/>
    </source>
</evidence>
<comment type="cofactor">
    <cofactor evidence="1">
        <name>[3Fe-4S] cluster</name>
        <dbReference type="ChEBI" id="CHEBI:21137"/>
    </cofactor>
</comment>
<protein>
    <recommendedName>
        <fullName evidence="8">Ferredoxin</fullName>
    </recommendedName>
</protein>
<sequence length="62" mass="6976">MHVSVDPDRCQGHARCWEICPEVFDLDDEGHGRATVSEIPAELRDRTREAADNCPERAIVLS</sequence>
<evidence type="ECO:0000256" key="1">
    <source>
        <dbReference type="ARBA" id="ARBA00001927"/>
    </source>
</evidence>
<dbReference type="PANTHER" id="PTHR36923:SF3">
    <property type="entry name" value="FERREDOXIN"/>
    <property type="match status" value="1"/>
</dbReference>
<evidence type="ECO:0000256" key="2">
    <source>
        <dbReference type="ARBA" id="ARBA00022448"/>
    </source>
</evidence>
<feature type="domain" description="4Fe-4S ferredoxin-type" evidence="9">
    <location>
        <begin position="1"/>
        <end position="29"/>
    </location>
</feature>
<keyword evidence="3 8" id="KW-0479">Metal-binding</keyword>
<dbReference type="InterPro" id="IPR051269">
    <property type="entry name" value="Fe-S_cluster_ET"/>
</dbReference>
<dbReference type="InterPro" id="IPR001080">
    <property type="entry name" value="3Fe4S_ferredoxin"/>
</dbReference>
<dbReference type="SUPFAM" id="SSF54862">
    <property type="entry name" value="4Fe-4S ferredoxins"/>
    <property type="match status" value="1"/>
</dbReference>
<comment type="caution">
    <text evidence="10">The sequence shown here is derived from an EMBL/GenBank/DDBJ whole genome shotgun (WGS) entry which is preliminary data.</text>
</comment>
<dbReference type="AlphaFoldDB" id="A0A231HDL5"/>
<keyword evidence="2 8" id="KW-0813">Transport</keyword>
<reference evidence="10 11" key="1">
    <citation type="submission" date="2017-07" db="EMBL/GenBank/DDBJ databases">
        <title>First draft Genome Sequence of Nocardia cerradoensis isolated from human infection.</title>
        <authorList>
            <person name="Carrasco G."/>
        </authorList>
    </citation>
    <scope>NUCLEOTIDE SEQUENCE [LARGE SCALE GENOMIC DNA]</scope>
    <source>
        <strain evidence="10 11">CNM20130759</strain>
    </source>
</reference>
<dbReference type="PRINTS" id="PR00352">
    <property type="entry name" value="3FE4SFRDOXIN"/>
</dbReference>
<evidence type="ECO:0000256" key="7">
    <source>
        <dbReference type="ARBA" id="ARBA00023291"/>
    </source>
</evidence>